<feature type="transmembrane region" description="Helical" evidence="1">
    <location>
        <begin position="6"/>
        <end position="27"/>
    </location>
</feature>
<name>A0ABS6EZX1_9CLOT</name>
<evidence type="ECO:0000259" key="2">
    <source>
        <dbReference type="Pfam" id="PF17479"/>
    </source>
</evidence>
<dbReference type="Pfam" id="PF17479">
    <property type="entry name" value="DUF3048_C"/>
    <property type="match status" value="1"/>
</dbReference>
<keyword evidence="4" id="KW-1185">Reference proteome</keyword>
<evidence type="ECO:0000313" key="3">
    <source>
        <dbReference type="EMBL" id="MBU5591781.1"/>
    </source>
</evidence>
<gene>
    <name evidence="3" type="ORF">KQI89_08385</name>
</gene>
<dbReference type="Proteomes" id="UP000736583">
    <property type="component" value="Unassembled WGS sequence"/>
</dbReference>
<proteinExistence type="predicted"/>
<evidence type="ECO:0000256" key="1">
    <source>
        <dbReference type="SAM" id="Phobius"/>
    </source>
</evidence>
<accession>A0ABS6EZX1</accession>
<keyword evidence="1" id="KW-0472">Membrane</keyword>
<sequence length="254" mass="29163">MDKESIFNYIIATLCTILIIMIIYIGYQHIKFKKNYIPHNSINVSPITGERLSDVYNNNELPVEVTYIDVYENGSISGISKADIVYEFLNEDYKVNYKAIFYNFFPSNNYPISSICKVQLEALPKFKFKDIIDVEKSSKDAQYIFANFNNLHSSNFVYKDGVYEHFLDTSPHIDNLNNEIVKSTNVIVQFVNNDSSGDTSGKGLLFLGGKVIEIEWKKDKGKIKLNDLNGNEISIIKGNTWWIITDKNNSIVYK</sequence>
<dbReference type="RefSeq" id="WP_216456731.1">
    <property type="nucleotide sequence ID" value="NZ_JAHLQL010000002.1"/>
</dbReference>
<reference evidence="3 4" key="1">
    <citation type="submission" date="2021-06" db="EMBL/GenBank/DDBJ databases">
        <authorList>
            <person name="Sun Q."/>
            <person name="Li D."/>
        </authorList>
    </citation>
    <scope>NUCLEOTIDE SEQUENCE [LARGE SCALE GENOMIC DNA]</scope>
    <source>
        <strain evidence="3 4">MSJ-4</strain>
    </source>
</reference>
<dbReference type="EMBL" id="JAHLQL010000002">
    <property type="protein sequence ID" value="MBU5591781.1"/>
    <property type="molecule type" value="Genomic_DNA"/>
</dbReference>
<keyword evidence="1" id="KW-0812">Transmembrane</keyword>
<dbReference type="InterPro" id="IPR035328">
    <property type="entry name" value="DUF3048_C"/>
</dbReference>
<keyword evidence="1" id="KW-1133">Transmembrane helix</keyword>
<evidence type="ECO:0000313" key="4">
    <source>
        <dbReference type="Proteomes" id="UP000736583"/>
    </source>
</evidence>
<protein>
    <submittedName>
        <fullName evidence="3">DUF3048 C-terminal domain-containing protein</fullName>
    </submittedName>
</protein>
<feature type="domain" description="DUF3048" evidence="2">
    <location>
        <begin position="153"/>
        <end position="241"/>
    </location>
</feature>
<comment type="caution">
    <text evidence="3">The sequence shown here is derived from an EMBL/GenBank/DDBJ whole genome shotgun (WGS) entry which is preliminary data.</text>
</comment>
<organism evidence="3 4">
    <name type="scientific">Clostridium simiarum</name>
    <dbReference type="NCBI Taxonomy" id="2841506"/>
    <lineage>
        <taxon>Bacteria</taxon>
        <taxon>Bacillati</taxon>
        <taxon>Bacillota</taxon>
        <taxon>Clostridia</taxon>
        <taxon>Eubacteriales</taxon>
        <taxon>Clostridiaceae</taxon>
        <taxon>Clostridium</taxon>
    </lineage>
</organism>